<name>A0A176YNE1_9BRAD</name>
<keyword evidence="2" id="KW-1185">Reference proteome</keyword>
<dbReference type="Proteomes" id="UP000076959">
    <property type="component" value="Unassembled WGS sequence"/>
</dbReference>
<evidence type="ECO:0000313" key="2">
    <source>
        <dbReference type="Proteomes" id="UP000076959"/>
    </source>
</evidence>
<comment type="caution">
    <text evidence="1">The sequence shown here is derived from an EMBL/GenBank/DDBJ whole genome shotgun (WGS) entry which is preliminary data.</text>
</comment>
<sequence length="67" mass="7592">MSEHRGLDQEFVIQFLIQSSALDHAVQEKSDAIIRSLRNAYSLKRRMAEMNDAAQTIVVSIEVIAVF</sequence>
<protein>
    <submittedName>
        <fullName evidence="1">Uncharacterized protein</fullName>
    </submittedName>
</protein>
<proteinExistence type="predicted"/>
<gene>
    <name evidence="1" type="ORF">AYJ54_13765</name>
</gene>
<evidence type="ECO:0000313" key="1">
    <source>
        <dbReference type="EMBL" id="OAF08714.1"/>
    </source>
</evidence>
<dbReference type="EMBL" id="LUUB01000059">
    <property type="protein sequence ID" value="OAF08714.1"/>
    <property type="molecule type" value="Genomic_DNA"/>
</dbReference>
<reference evidence="1 2" key="1">
    <citation type="submission" date="2016-03" db="EMBL/GenBank/DDBJ databases">
        <title>Draft Genome Sequence of the Strain BR 10245 (Bradyrhizobium sp.) isolated from nodules of Centrolobium paraense.</title>
        <authorList>
            <person name="Simoes-Araujo J.L.Sr."/>
            <person name="Barauna A.C."/>
            <person name="Silva K."/>
            <person name="Zilli J.E."/>
        </authorList>
    </citation>
    <scope>NUCLEOTIDE SEQUENCE [LARGE SCALE GENOMIC DNA]</scope>
    <source>
        <strain evidence="1 2">BR 10245</strain>
    </source>
</reference>
<dbReference type="AlphaFoldDB" id="A0A176YNE1"/>
<accession>A0A176YNE1</accession>
<organism evidence="1 2">
    <name type="scientific">Bradyrhizobium centrolobii</name>
    <dbReference type="NCBI Taxonomy" id="1505087"/>
    <lineage>
        <taxon>Bacteria</taxon>
        <taxon>Pseudomonadati</taxon>
        <taxon>Pseudomonadota</taxon>
        <taxon>Alphaproteobacteria</taxon>
        <taxon>Hyphomicrobiales</taxon>
        <taxon>Nitrobacteraceae</taxon>
        <taxon>Bradyrhizobium</taxon>
    </lineage>
</organism>